<protein>
    <submittedName>
        <fullName evidence="2">Uncharacterized protein</fullName>
    </submittedName>
</protein>
<dbReference type="EMBL" id="BAAAMJ010000012">
    <property type="protein sequence ID" value="GAA1907450.1"/>
    <property type="molecule type" value="Genomic_DNA"/>
</dbReference>
<evidence type="ECO:0000256" key="1">
    <source>
        <dbReference type="SAM" id="MobiDB-lite"/>
    </source>
</evidence>
<name>A0ABN2NZ10_9ACTN</name>
<gene>
    <name evidence="2" type="ORF">GCM10009716_16810</name>
</gene>
<evidence type="ECO:0000313" key="3">
    <source>
        <dbReference type="Proteomes" id="UP001501303"/>
    </source>
</evidence>
<feature type="region of interest" description="Disordered" evidence="1">
    <location>
        <begin position="15"/>
        <end position="72"/>
    </location>
</feature>
<feature type="compositionally biased region" description="Basic residues" evidence="1">
    <location>
        <begin position="53"/>
        <end position="65"/>
    </location>
</feature>
<accession>A0ABN2NZ10</accession>
<reference evidence="2 3" key="1">
    <citation type="journal article" date="2019" name="Int. J. Syst. Evol. Microbiol.">
        <title>The Global Catalogue of Microorganisms (GCM) 10K type strain sequencing project: providing services to taxonomists for standard genome sequencing and annotation.</title>
        <authorList>
            <consortium name="The Broad Institute Genomics Platform"/>
            <consortium name="The Broad Institute Genome Sequencing Center for Infectious Disease"/>
            <person name="Wu L."/>
            <person name="Ma J."/>
        </authorList>
    </citation>
    <scope>NUCLEOTIDE SEQUENCE [LARGE SCALE GENOMIC DNA]</scope>
    <source>
        <strain evidence="2 3">JCM 13581</strain>
    </source>
</reference>
<proteinExistence type="predicted"/>
<organism evidence="2 3">
    <name type="scientific">Streptomyces sodiiphilus</name>
    <dbReference type="NCBI Taxonomy" id="226217"/>
    <lineage>
        <taxon>Bacteria</taxon>
        <taxon>Bacillati</taxon>
        <taxon>Actinomycetota</taxon>
        <taxon>Actinomycetes</taxon>
        <taxon>Kitasatosporales</taxon>
        <taxon>Streptomycetaceae</taxon>
        <taxon>Streptomyces</taxon>
    </lineage>
</organism>
<dbReference type="RefSeq" id="WP_344259959.1">
    <property type="nucleotide sequence ID" value="NZ_BAAAMJ010000012.1"/>
</dbReference>
<keyword evidence="3" id="KW-1185">Reference proteome</keyword>
<evidence type="ECO:0000313" key="2">
    <source>
        <dbReference type="EMBL" id="GAA1907450.1"/>
    </source>
</evidence>
<sequence length="72" mass="7478">MDHFSLLAALTAEGLRPDLGIGPPPPVPGHESDRLASLARSEPGPLPASGAAPRRRRGLVRRVRRAAPVAAA</sequence>
<dbReference type="Proteomes" id="UP001501303">
    <property type="component" value="Unassembled WGS sequence"/>
</dbReference>
<comment type="caution">
    <text evidence="2">The sequence shown here is derived from an EMBL/GenBank/DDBJ whole genome shotgun (WGS) entry which is preliminary data.</text>
</comment>